<dbReference type="EnsemblMetazoa" id="LLOJ007313-RA">
    <property type="protein sequence ID" value="LLOJ007313-PA"/>
    <property type="gene ID" value="LLOJ007313"/>
</dbReference>
<proteinExistence type="predicted"/>
<dbReference type="EMBL" id="AJWK01024334">
    <property type="status" value="NOT_ANNOTATED_CDS"/>
    <property type="molecule type" value="Genomic_DNA"/>
</dbReference>
<evidence type="ECO:0000313" key="2">
    <source>
        <dbReference type="Proteomes" id="UP000092461"/>
    </source>
</evidence>
<dbReference type="Proteomes" id="UP000092461">
    <property type="component" value="Unassembled WGS sequence"/>
</dbReference>
<sequence>MYVCWVNPSQMGMIPSTIVWPHQYPHQLQRPFSPTRHFSSVSHFRSWTQNASSSCMRLCGVSSTFYALAPVDLFTSAPQNCAISALSKERHSHDDVIHSKYTSSL</sequence>
<reference evidence="1" key="1">
    <citation type="submission" date="2020-05" db="UniProtKB">
        <authorList>
            <consortium name="EnsemblMetazoa"/>
        </authorList>
    </citation>
    <scope>IDENTIFICATION</scope>
    <source>
        <strain evidence="1">Jacobina</strain>
    </source>
</reference>
<protein>
    <submittedName>
        <fullName evidence="1">Uncharacterized protein</fullName>
    </submittedName>
</protein>
<dbReference type="VEuPathDB" id="VectorBase:LLOJ007313"/>
<accession>A0A1B0CR14</accession>
<name>A0A1B0CR14_LUTLO</name>
<keyword evidence="2" id="KW-1185">Reference proteome</keyword>
<dbReference type="VEuPathDB" id="VectorBase:LLONM1_000045"/>
<evidence type="ECO:0000313" key="1">
    <source>
        <dbReference type="EnsemblMetazoa" id="LLOJ007313-PA"/>
    </source>
</evidence>
<organism evidence="1 2">
    <name type="scientific">Lutzomyia longipalpis</name>
    <name type="common">Sand fly</name>
    <dbReference type="NCBI Taxonomy" id="7200"/>
    <lineage>
        <taxon>Eukaryota</taxon>
        <taxon>Metazoa</taxon>
        <taxon>Ecdysozoa</taxon>
        <taxon>Arthropoda</taxon>
        <taxon>Hexapoda</taxon>
        <taxon>Insecta</taxon>
        <taxon>Pterygota</taxon>
        <taxon>Neoptera</taxon>
        <taxon>Endopterygota</taxon>
        <taxon>Diptera</taxon>
        <taxon>Nematocera</taxon>
        <taxon>Psychodoidea</taxon>
        <taxon>Psychodidae</taxon>
        <taxon>Lutzomyia</taxon>
        <taxon>Lutzomyia</taxon>
    </lineage>
</organism>
<dbReference type="AlphaFoldDB" id="A0A1B0CR14"/>